<dbReference type="HOGENOM" id="CLU_3066059_0_0_6"/>
<proteinExistence type="predicted"/>
<sequence length="53" mass="6599">MNNYQKKYHTKTFALFWKLYIMRRIFWAKFMEALCRRTTIIARAPSLWLRGRA</sequence>
<dbReference type="Proteomes" id="UP000002695">
    <property type="component" value="Chromosome"/>
</dbReference>
<organism evidence="1 2">
    <name type="scientific">Salmonella typhimurium (strain 14028s / SGSC 2262)</name>
    <dbReference type="NCBI Taxonomy" id="588858"/>
    <lineage>
        <taxon>Bacteria</taxon>
        <taxon>Pseudomonadati</taxon>
        <taxon>Pseudomonadota</taxon>
        <taxon>Gammaproteobacteria</taxon>
        <taxon>Enterobacterales</taxon>
        <taxon>Enterobacteriaceae</taxon>
        <taxon>Salmonella</taxon>
    </lineage>
</organism>
<protein>
    <submittedName>
        <fullName evidence="1">Uncharacterized protein</fullName>
    </submittedName>
</protein>
<accession>A0A0F6B7C2</accession>
<gene>
    <name evidence="1" type="ordered locus">STM14_4023</name>
</gene>
<dbReference type="EMBL" id="CP001363">
    <property type="protein sequence ID" value="ACY90419.1"/>
    <property type="molecule type" value="Genomic_DNA"/>
</dbReference>
<evidence type="ECO:0000313" key="2">
    <source>
        <dbReference type="Proteomes" id="UP000002695"/>
    </source>
</evidence>
<dbReference type="AlphaFoldDB" id="A0A0F6B7C2"/>
<dbReference type="KEGG" id="seo:STM14_4023"/>
<reference evidence="1 2" key="1">
    <citation type="journal article" date="2010" name="J. Bacteriol.">
        <title>Short-term signatures of evolutionary change in the Salmonella enterica serovar typhimurium 14028 genome.</title>
        <authorList>
            <person name="Jarvik T."/>
            <person name="Smillie C."/>
            <person name="Groisman E.A."/>
            <person name="Ochman H."/>
        </authorList>
    </citation>
    <scope>NUCLEOTIDE SEQUENCE [LARGE SCALE GENOMIC DNA]</scope>
    <source>
        <strain evidence="2">14028s / SGSC 2262</strain>
    </source>
</reference>
<name>A0A0F6B7C2_SALT1</name>
<keyword evidence="2" id="KW-1185">Reference proteome</keyword>
<evidence type="ECO:0000313" key="1">
    <source>
        <dbReference type="EMBL" id="ACY90419.1"/>
    </source>
</evidence>